<dbReference type="Gene3D" id="3.90.226.10">
    <property type="entry name" value="2-enoyl-CoA Hydratase, Chain A, domain 1"/>
    <property type="match status" value="1"/>
</dbReference>
<proteinExistence type="inferred from homology"/>
<dbReference type="PANTHER" id="PTHR10381">
    <property type="entry name" value="ATP-DEPENDENT CLP PROTEASE PROTEOLYTIC SUBUNIT"/>
    <property type="match status" value="1"/>
</dbReference>
<accession>F8X557</accession>
<evidence type="ECO:0000313" key="9">
    <source>
        <dbReference type="EMBL" id="EGK04663.1"/>
    </source>
</evidence>
<evidence type="ECO:0000256" key="3">
    <source>
        <dbReference type="ARBA" id="ARBA00022670"/>
    </source>
</evidence>
<evidence type="ECO:0000256" key="1">
    <source>
        <dbReference type="ARBA" id="ARBA00007039"/>
    </source>
</evidence>
<feature type="region of interest" description="Disordered" evidence="8">
    <location>
        <begin position="214"/>
        <end position="238"/>
    </location>
</feature>
<dbReference type="AlphaFoldDB" id="F8X557"/>
<evidence type="ECO:0000256" key="5">
    <source>
        <dbReference type="ARBA" id="ARBA00022825"/>
    </source>
</evidence>
<dbReference type="GO" id="GO:0006515">
    <property type="term" value="P:protein quality control for misfolded or incompletely synthesized proteins"/>
    <property type="evidence" value="ECO:0007669"/>
    <property type="project" value="TreeGrafter"/>
</dbReference>
<evidence type="ECO:0000313" key="10">
    <source>
        <dbReference type="Proteomes" id="UP000006420"/>
    </source>
</evidence>
<dbReference type="GO" id="GO:0004252">
    <property type="term" value="F:serine-type endopeptidase activity"/>
    <property type="evidence" value="ECO:0007669"/>
    <property type="project" value="InterPro"/>
</dbReference>
<name>F8X557_9BACT</name>
<dbReference type="STRING" id="742767.HMPREF9456_03366"/>
<dbReference type="PRINTS" id="PR00127">
    <property type="entry name" value="CLPPROTEASEP"/>
</dbReference>
<evidence type="ECO:0000256" key="2">
    <source>
        <dbReference type="ARBA" id="ARBA00022490"/>
    </source>
</evidence>
<dbReference type="Proteomes" id="UP000006420">
    <property type="component" value="Unassembled WGS sequence"/>
</dbReference>
<dbReference type="OrthoDB" id="9806592at2"/>
<dbReference type="Pfam" id="PF00574">
    <property type="entry name" value="CLP_protease"/>
    <property type="match status" value="1"/>
</dbReference>
<keyword evidence="10" id="KW-1185">Reference proteome</keyword>
<feature type="compositionally biased region" description="Basic and acidic residues" evidence="8">
    <location>
        <begin position="332"/>
        <end position="357"/>
    </location>
</feature>
<keyword evidence="2" id="KW-0963">Cytoplasm</keyword>
<reference evidence="9 10" key="1">
    <citation type="submission" date="2011-04" db="EMBL/GenBank/DDBJ databases">
        <title>The Genome Sequence of Dysgonomonas mossii DSM 22836.</title>
        <authorList>
            <consortium name="The Broad Institute Genome Sequencing Platform"/>
            <person name="Earl A."/>
            <person name="Ward D."/>
            <person name="Feldgarden M."/>
            <person name="Gevers D."/>
            <person name="Pudlo N."/>
            <person name="Martens E."/>
            <person name="Allen-Vercoe E."/>
            <person name="Young S.K."/>
            <person name="Zeng Q."/>
            <person name="Gargeya S."/>
            <person name="Fitzgerald M."/>
            <person name="Haas B."/>
            <person name="Abouelleil A."/>
            <person name="Alvarado L."/>
            <person name="Arachchi H.M."/>
            <person name="Berlin A."/>
            <person name="Brown A."/>
            <person name="Chapman S.B."/>
            <person name="Chen Z."/>
            <person name="Dunbar C."/>
            <person name="Freedman E."/>
            <person name="Gearin G."/>
            <person name="Gellesch M."/>
            <person name="Goldberg J."/>
            <person name="Griggs A."/>
            <person name="Gujja S."/>
            <person name="Heiman D."/>
            <person name="Howarth C."/>
            <person name="Larson L."/>
            <person name="Lui A."/>
            <person name="MacDonald P.J.P."/>
            <person name="Mehta T."/>
            <person name="Montmayeur A."/>
            <person name="Murphy C."/>
            <person name="Neiman D."/>
            <person name="Pearson M."/>
            <person name="Priest M."/>
            <person name="Roberts A."/>
            <person name="Saif S."/>
            <person name="Shea T."/>
            <person name="Shenoy N."/>
            <person name="Sisk P."/>
            <person name="Stolte C."/>
            <person name="Sykes S."/>
            <person name="Yandava C."/>
            <person name="Wortman J."/>
            <person name="Nusbaum C."/>
            <person name="Birren B."/>
        </authorList>
    </citation>
    <scope>NUCLEOTIDE SEQUENCE [LARGE SCALE GENOMIC DNA]</scope>
    <source>
        <strain evidence="9 10">DSM 22836</strain>
    </source>
</reference>
<dbReference type="InterPro" id="IPR001907">
    <property type="entry name" value="ClpP"/>
</dbReference>
<dbReference type="SUPFAM" id="SSF52096">
    <property type="entry name" value="ClpP/crotonase"/>
    <property type="match status" value="1"/>
</dbReference>
<feature type="coiled-coil region" evidence="7">
    <location>
        <begin position="262"/>
        <end position="296"/>
    </location>
</feature>
<feature type="region of interest" description="Disordered" evidence="8">
    <location>
        <begin position="328"/>
        <end position="357"/>
    </location>
</feature>
<keyword evidence="4" id="KW-0378">Hydrolase</keyword>
<dbReference type="HOGENOM" id="CLU_775524_0_0_10"/>
<keyword evidence="5" id="KW-0720">Serine protease</keyword>
<comment type="similarity">
    <text evidence="1 6">Belongs to the peptidase S14 family.</text>
</comment>
<evidence type="ECO:0000256" key="8">
    <source>
        <dbReference type="SAM" id="MobiDB-lite"/>
    </source>
</evidence>
<dbReference type="RefSeq" id="WP_006844733.1">
    <property type="nucleotide sequence ID" value="NZ_AQWJ01000014.1"/>
</dbReference>
<comment type="caution">
    <text evidence="9">The sequence shown here is derived from an EMBL/GenBank/DDBJ whole genome shotgun (WGS) entry which is preliminary data.</text>
</comment>
<dbReference type="GO" id="GO:0051117">
    <property type="term" value="F:ATPase binding"/>
    <property type="evidence" value="ECO:0007669"/>
    <property type="project" value="TreeGrafter"/>
</dbReference>
<organism evidence="9 10">
    <name type="scientific">Dysgonomonas mossii DSM 22836</name>
    <dbReference type="NCBI Taxonomy" id="742767"/>
    <lineage>
        <taxon>Bacteria</taxon>
        <taxon>Pseudomonadati</taxon>
        <taxon>Bacteroidota</taxon>
        <taxon>Bacteroidia</taxon>
        <taxon>Bacteroidales</taxon>
        <taxon>Dysgonomonadaceae</taxon>
        <taxon>Dysgonomonas</taxon>
    </lineage>
</organism>
<keyword evidence="7" id="KW-0175">Coiled coil</keyword>
<dbReference type="GeneID" id="78083958"/>
<evidence type="ECO:0000256" key="6">
    <source>
        <dbReference type="RuleBase" id="RU003567"/>
    </source>
</evidence>
<sequence length="357" mass="38775">MVNIKGIIGNGEGEVNLLSVIEQANKESGDTIHVLIDSFGGDLDEGISIYNYLKGLGKTIITECVNNCASAATIVFMAGSKRIAGCPQMIHNPYIEGACGTGDELKELATFVKSKETEMENIYSQYTNISKEVLSDLMDRETYISPSQAVSIGLATESKQIAFAKINININKNEVKMSEKKGLGTILREYFGVSAKKEPTVYNMDLSTADGGTLSIDRTEGSPQVGDNAAPDGSHTMPDGTVIVVENGVITEIVEPDTSAQADTVDEAANEIEMLVEELQTQVETLQEQLVAARANERTKEDLKIINAVKMCGGYEKVFKDKVSAYKPQSRSNKETKIEASNSLRDRINELKQKGVK</sequence>
<dbReference type="eggNOG" id="COG0740">
    <property type="taxonomic scope" value="Bacteria"/>
</dbReference>
<evidence type="ECO:0000256" key="7">
    <source>
        <dbReference type="SAM" id="Coils"/>
    </source>
</evidence>
<dbReference type="InterPro" id="IPR029045">
    <property type="entry name" value="ClpP/crotonase-like_dom_sf"/>
</dbReference>
<dbReference type="CDD" id="cd07016">
    <property type="entry name" value="S14_ClpP_1"/>
    <property type="match status" value="1"/>
</dbReference>
<dbReference type="InterPro" id="IPR023562">
    <property type="entry name" value="ClpP/TepA"/>
</dbReference>
<evidence type="ECO:0000256" key="4">
    <source>
        <dbReference type="ARBA" id="ARBA00022801"/>
    </source>
</evidence>
<protein>
    <recommendedName>
        <fullName evidence="6">ATP-dependent Clp protease proteolytic subunit</fullName>
    </recommendedName>
</protein>
<keyword evidence="3" id="KW-0645">Protease</keyword>
<gene>
    <name evidence="9" type="ORF">HMPREF9456_03366</name>
</gene>
<dbReference type="GO" id="GO:0009368">
    <property type="term" value="C:endopeptidase Clp complex"/>
    <property type="evidence" value="ECO:0007669"/>
    <property type="project" value="TreeGrafter"/>
</dbReference>
<dbReference type="GO" id="GO:0004176">
    <property type="term" value="F:ATP-dependent peptidase activity"/>
    <property type="evidence" value="ECO:0007669"/>
    <property type="project" value="InterPro"/>
</dbReference>
<dbReference type="PANTHER" id="PTHR10381:SF70">
    <property type="entry name" value="ATP-DEPENDENT CLP PROTEASE PROTEOLYTIC SUBUNIT"/>
    <property type="match status" value="1"/>
</dbReference>
<dbReference type="EMBL" id="ADLW01000022">
    <property type="protein sequence ID" value="EGK04663.1"/>
    <property type="molecule type" value="Genomic_DNA"/>
</dbReference>